<dbReference type="InterPro" id="IPR000873">
    <property type="entry name" value="AMP-dep_synth/lig_dom"/>
</dbReference>
<dbReference type="PANTHER" id="PTHR43201">
    <property type="entry name" value="ACYL-COA SYNTHETASE"/>
    <property type="match status" value="1"/>
</dbReference>
<evidence type="ECO:0000313" key="5">
    <source>
        <dbReference type="EMBL" id="MBM7703583.1"/>
    </source>
</evidence>
<dbReference type="Proteomes" id="UP000809829">
    <property type="component" value="Unassembled WGS sequence"/>
</dbReference>
<name>A0ABS2QWD4_9BACI</name>
<dbReference type="PANTHER" id="PTHR43201:SF5">
    <property type="entry name" value="MEDIUM-CHAIN ACYL-COA LIGASE ACSF2, MITOCHONDRIAL"/>
    <property type="match status" value="1"/>
</dbReference>
<dbReference type="Gene3D" id="3.40.50.12780">
    <property type="entry name" value="N-terminal domain of ligase-like"/>
    <property type="match status" value="1"/>
</dbReference>
<accession>A0ABS2QWD4</accession>
<comment type="similarity">
    <text evidence="1">Belongs to the ATP-dependent AMP-binding enzyme family.</text>
</comment>
<dbReference type="GO" id="GO:0004467">
    <property type="term" value="F:long-chain fatty acid-CoA ligase activity"/>
    <property type="evidence" value="ECO:0007669"/>
    <property type="project" value="UniProtKB-EC"/>
</dbReference>
<dbReference type="Pfam" id="PF13193">
    <property type="entry name" value="AMP-binding_C"/>
    <property type="match status" value="1"/>
</dbReference>
<dbReference type="Gene3D" id="3.30.300.30">
    <property type="match status" value="1"/>
</dbReference>
<gene>
    <name evidence="5" type="ORF">JOC83_002432</name>
</gene>
<keyword evidence="2 5" id="KW-0436">Ligase</keyword>
<dbReference type="InterPro" id="IPR025110">
    <property type="entry name" value="AMP-bd_C"/>
</dbReference>
<organism evidence="5 6">
    <name type="scientific">Priestia iocasae</name>
    <dbReference type="NCBI Taxonomy" id="2291674"/>
    <lineage>
        <taxon>Bacteria</taxon>
        <taxon>Bacillati</taxon>
        <taxon>Bacillota</taxon>
        <taxon>Bacilli</taxon>
        <taxon>Bacillales</taxon>
        <taxon>Bacillaceae</taxon>
        <taxon>Priestia</taxon>
    </lineage>
</organism>
<feature type="domain" description="AMP-binding enzyme C-terminal" evidence="4">
    <location>
        <begin position="388"/>
        <end position="463"/>
    </location>
</feature>
<dbReference type="InterPro" id="IPR042099">
    <property type="entry name" value="ANL_N_sf"/>
</dbReference>
<dbReference type="EMBL" id="JAFBFC010000004">
    <property type="protein sequence ID" value="MBM7703583.1"/>
    <property type="molecule type" value="Genomic_DNA"/>
</dbReference>
<feature type="domain" description="AMP-dependent synthetase/ligase" evidence="3">
    <location>
        <begin position="10"/>
        <end position="337"/>
    </location>
</feature>
<reference evidence="5 6" key="1">
    <citation type="submission" date="2021-01" db="EMBL/GenBank/DDBJ databases">
        <title>Genomic Encyclopedia of Type Strains, Phase IV (KMG-IV): sequencing the most valuable type-strain genomes for metagenomic binning, comparative biology and taxonomic classification.</title>
        <authorList>
            <person name="Goeker M."/>
        </authorList>
    </citation>
    <scope>NUCLEOTIDE SEQUENCE [LARGE SCALE GENOMIC DNA]</scope>
    <source>
        <strain evidence="5 6">DSM 104297</strain>
    </source>
</reference>
<dbReference type="PROSITE" id="PS00455">
    <property type="entry name" value="AMP_BINDING"/>
    <property type="match status" value="1"/>
</dbReference>
<evidence type="ECO:0000256" key="1">
    <source>
        <dbReference type="ARBA" id="ARBA00006432"/>
    </source>
</evidence>
<protein>
    <submittedName>
        <fullName evidence="5">Long-chain acyl-CoA synthetase</fullName>
        <ecNumber evidence="5">6.2.1.3</ecNumber>
    </submittedName>
</protein>
<dbReference type="SUPFAM" id="SSF56801">
    <property type="entry name" value="Acetyl-CoA synthetase-like"/>
    <property type="match status" value="1"/>
</dbReference>
<keyword evidence="6" id="KW-1185">Reference proteome</keyword>
<sequence>MTIGQTFSMHIKNRSNHPAIITEERSITYHELYTSIHGMQQHLLATFGKEKQRKIGIALGNSEAFIEVFFAVTMLGWIAIPFDSKWSQYERTLVEQECQPDAVISGKCSLYPCKFETAPYSLEWHTDDEFLFYIGYTSGSTGKPKGFMRNHRSWVSSFQSVEKVFQLSKDDTFYVPGPLCHSLSLFAAVHAIHLGATLYVTKTFEPERVIRLVESEPISAMYVVPTMIHSIATVLSKKDKQLTNALTIISSGAKCTPELKDQLKKQLPYSSLIEFYGASELSFITYLSNEDGQKKPSSVGKPFPGVEIYLVDENQRNVSVGEIGTLCVKSPFVFSGYVNEPMATKDVFRGDVATVGDLAYQDEEGFITLVGREKNMIISGGLNIYPEEVEAVIQQVDEVDEVVVMSESDPYWGEKLVAILKWKDGRNVSIDALKTHCRSELSSFKCPRSFIEVKEFPYTSSGKIARKEVQQLIRGEKSCEKQ</sequence>
<evidence type="ECO:0000256" key="2">
    <source>
        <dbReference type="ARBA" id="ARBA00022598"/>
    </source>
</evidence>
<dbReference type="InterPro" id="IPR045851">
    <property type="entry name" value="AMP-bd_C_sf"/>
</dbReference>
<dbReference type="EC" id="6.2.1.3" evidence="5"/>
<dbReference type="InterPro" id="IPR020845">
    <property type="entry name" value="AMP-binding_CS"/>
</dbReference>
<comment type="caution">
    <text evidence="5">The sequence shown here is derived from an EMBL/GenBank/DDBJ whole genome shotgun (WGS) entry which is preliminary data.</text>
</comment>
<evidence type="ECO:0000313" key="6">
    <source>
        <dbReference type="Proteomes" id="UP000809829"/>
    </source>
</evidence>
<proteinExistence type="inferred from homology"/>
<dbReference type="Pfam" id="PF00501">
    <property type="entry name" value="AMP-binding"/>
    <property type="match status" value="1"/>
</dbReference>
<evidence type="ECO:0000259" key="3">
    <source>
        <dbReference type="Pfam" id="PF00501"/>
    </source>
</evidence>
<evidence type="ECO:0000259" key="4">
    <source>
        <dbReference type="Pfam" id="PF13193"/>
    </source>
</evidence>
<dbReference type="RefSeq" id="WP_205187550.1">
    <property type="nucleotide sequence ID" value="NZ_JAFBFC010000004.1"/>
</dbReference>